<accession>A0A177KIM0</accession>
<comment type="caution">
    <text evidence="1">The sequence shown here is derived from an EMBL/GenBank/DDBJ whole genome shotgun (WGS) entry which is preliminary data.</text>
</comment>
<dbReference type="Proteomes" id="UP000077271">
    <property type="component" value="Unassembled WGS sequence"/>
</dbReference>
<dbReference type="RefSeq" id="WP_063975560.1">
    <property type="nucleotide sequence ID" value="NZ_LQWZ01000036.1"/>
</dbReference>
<gene>
    <name evidence="1" type="ORF">AWH48_12775</name>
</gene>
<dbReference type="PANTHER" id="PTHR39441:SF1">
    <property type="entry name" value="DUF2252 DOMAIN-CONTAINING PROTEIN"/>
    <property type="match status" value="1"/>
</dbReference>
<evidence type="ECO:0000313" key="1">
    <source>
        <dbReference type="EMBL" id="OAH53219.1"/>
    </source>
</evidence>
<dbReference type="OrthoDB" id="1491115at2"/>
<evidence type="ECO:0000313" key="2">
    <source>
        <dbReference type="Proteomes" id="UP000077271"/>
    </source>
</evidence>
<name>A0A177KIM0_9BACI</name>
<dbReference type="AlphaFoldDB" id="A0A177KIM0"/>
<sequence>MIGNWMDDVQKTRRALRSNLLETVLNEFDARIIGLNHEKRKHKYRQMTENPFRFFRGSAYLFYYDVTKIPFSFHTPDDKPTWIQGDMHVENFGAFQNSEGDLVYDANDFDEGYLGSYVYDLLRMTVSIALYCEQYGFDNAEERMHVFLESYYKQLNMFVKGKEDPVTFFYTTKNTKGPIRKVLKKLEKRDSARLLKRWTVPEDATRVFELSSEFVQVTQKEREKIEAVWPEYIDSLDAEDRKKSAFYAIKHIVRKHGSGTASIGLDRYYILIEGKQDCDQQMDDIILEMKEVRAPVPAYFVPYNEEFWAKYSHQGERVVTTQKAMHHHDDPLLGYVTIDNRHFYVRERSPYKKRVKPEDIENEKEFDQVLDVYGGIAAKIHARADADVEDALLSYHSEEEILNAIGDDYDAFAAQLVFLSKAYKEQVKQDYVLFCGWLNYKFT</sequence>
<evidence type="ECO:0008006" key="3">
    <source>
        <dbReference type="Google" id="ProtNLM"/>
    </source>
</evidence>
<proteinExistence type="predicted"/>
<dbReference type="Pfam" id="PF10009">
    <property type="entry name" value="DUF2252"/>
    <property type="match status" value="1"/>
</dbReference>
<dbReference type="EMBL" id="LQWZ01000036">
    <property type="protein sequence ID" value="OAH53219.1"/>
    <property type="molecule type" value="Genomic_DNA"/>
</dbReference>
<dbReference type="InterPro" id="IPR018721">
    <property type="entry name" value="DUF2252"/>
</dbReference>
<reference evidence="1 2" key="1">
    <citation type="submission" date="2016-01" db="EMBL/GenBank/DDBJ databases">
        <title>Investigation of taxonomic status of Bacillus aminovorans.</title>
        <authorList>
            <person name="Verma A."/>
            <person name="Pal Y."/>
            <person name="Krishnamurthi S."/>
        </authorList>
    </citation>
    <scope>NUCLEOTIDE SEQUENCE [LARGE SCALE GENOMIC DNA]</scope>
    <source>
        <strain evidence="1 2">DSM 4337</strain>
    </source>
</reference>
<dbReference type="PANTHER" id="PTHR39441">
    <property type="entry name" value="DUF2252 DOMAIN-CONTAINING PROTEIN"/>
    <property type="match status" value="1"/>
</dbReference>
<organism evidence="1 2">
    <name type="scientific">Domibacillus aminovorans</name>
    <dbReference type="NCBI Taxonomy" id="29332"/>
    <lineage>
        <taxon>Bacteria</taxon>
        <taxon>Bacillati</taxon>
        <taxon>Bacillota</taxon>
        <taxon>Bacilli</taxon>
        <taxon>Bacillales</taxon>
        <taxon>Bacillaceae</taxon>
        <taxon>Domibacillus</taxon>
    </lineage>
</organism>
<protein>
    <recommendedName>
        <fullName evidence="3">DUF2252 domain-containing protein</fullName>
    </recommendedName>
</protein>